<dbReference type="GO" id="GO:0022857">
    <property type="term" value="F:transmembrane transporter activity"/>
    <property type="evidence" value="ECO:0007669"/>
    <property type="project" value="InterPro"/>
</dbReference>
<evidence type="ECO:0000256" key="1">
    <source>
        <dbReference type="ARBA" id="ARBA00004141"/>
    </source>
</evidence>
<feature type="compositionally biased region" description="Polar residues" evidence="2">
    <location>
        <begin position="1157"/>
        <end position="1167"/>
    </location>
</feature>
<accession>A0A8H7LYL8</accession>
<dbReference type="EMBL" id="JACYCD010000048">
    <property type="protein sequence ID" value="KAF8709342.1"/>
    <property type="molecule type" value="Genomic_DNA"/>
</dbReference>
<reference evidence="5" key="1">
    <citation type="submission" date="2020-09" db="EMBL/GenBank/DDBJ databases">
        <title>Comparative genome analyses of four rice-infecting Rhizoctonia solani isolates reveal extensive enrichment of homogalacturonan modification genes.</title>
        <authorList>
            <person name="Lee D.-Y."/>
            <person name="Jeon J."/>
            <person name="Kim K.-T."/>
            <person name="Cheong K."/>
            <person name="Song H."/>
            <person name="Choi G."/>
            <person name="Ko J."/>
            <person name="Opiyo S.O."/>
            <person name="Zuo S."/>
            <person name="Madhav S."/>
            <person name="Lee Y.-H."/>
            <person name="Wang G.-L."/>
        </authorList>
    </citation>
    <scope>NUCLEOTIDE SEQUENCE</scope>
    <source>
        <strain evidence="5">AG1-IA WGL</strain>
    </source>
</reference>
<feature type="transmembrane region" description="Helical" evidence="3">
    <location>
        <begin position="425"/>
        <end position="445"/>
    </location>
</feature>
<feature type="transmembrane region" description="Helical" evidence="3">
    <location>
        <begin position="118"/>
        <end position="136"/>
    </location>
</feature>
<evidence type="ECO:0000256" key="3">
    <source>
        <dbReference type="SAM" id="Phobius"/>
    </source>
</evidence>
<feature type="region of interest" description="Disordered" evidence="2">
    <location>
        <begin position="587"/>
        <end position="618"/>
    </location>
</feature>
<keyword evidence="3" id="KW-1133">Transmembrane helix</keyword>
<dbReference type="InterPro" id="IPR050135">
    <property type="entry name" value="dGTPase-like"/>
</dbReference>
<feature type="transmembrane region" description="Helical" evidence="3">
    <location>
        <begin position="157"/>
        <end position="178"/>
    </location>
</feature>
<name>A0A8H7LYL8_9AGAM</name>
<feature type="domain" description="HD/PDEase" evidence="4">
    <location>
        <begin position="670"/>
        <end position="836"/>
    </location>
</feature>
<evidence type="ECO:0000256" key="2">
    <source>
        <dbReference type="SAM" id="MobiDB-lite"/>
    </source>
</evidence>
<feature type="transmembrane region" description="Helical" evidence="3">
    <location>
        <begin position="549"/>
        <end position="568"/>
    </location>
</feature>
<dbReference type="Pfam" id="PF01966">
    <property type="entry name" value="HD"/>
    <property type="match status" value="1"/>
</dbReference>
<evidence type="ECO:0000313" key="5">
    <source>
        <dbReference type="EMBL" id="KAF8709342.1"/>
    </source>
</evidence>
<dbReference type="PANTHER" id="PTHR11373:SF4">
    <property type="entry name" value="DEOXYNUCLEOSIDE TRIPHOSPHATE TRIPHOSPHOHYDROLASE SAMHD1"/>
    <property type="match status" value="1"/>
</dbReference>
<evidence type="ECO:0000313" key="6">
    <source>
        <dbReference type="Proteomes" id="UP000602905"/>
    </source>
</evidence>
<dbReference type="Pfam" id="PF07690">
    <property type="entry name" value="MFS_1"/>
    <property type="match status" value="1"/>
</dbReference>
<feature type="transmembrane region" description="Helical" evidence="3">
    <location>
        <begin position="184"/>
        <end position="204"/>
    </location>
</feature>
<dbReference type="SMART" id="SM00471">
    <property type="entry name" value="HDc"/>
    <property type="match status" value="1"/>
</dbReference>
<feature type="transmembrane region" description="Helical" evidence="3">
    <location>
        <begin position="50"/>
        <end position="70"/>
    </location>
</feature>
<dbReference type="GO" id="GO:0008832">
    <property type="term" value="F:dGTPase activity"/>
    <property type="evidence" value="ECO:0007669"/>
    <property type="project" value="TreeGrafter"/>
</dbReference>
<dbReference type="Gene3D" id="1.10.3210.10">
    <property type="entry name" value="Hypothetical protein af1432"/>
    <property type="match status" value="1"/>
</dbReference>
<keyword evidence="3" id="KW-0812">Transmembrane</keyword>
<dbReference type="InterPro" id="IPR003607">
    <property type="entry name" value="HD/PDEase_dom"/>
</dbReference>
<dbReference type="PANTHER" id="PTHR11373">
    <property type="entry name" value="DEOXYNUCLEOSIDE TRIPHOSPHATE TRIPHOSPHOHYDROLASE"/>
    <property type="match status" value="1"/>
</dbReference>
<dbReference type="CDD" id="cd00077">
    <property type="entry name" value="HDc"/>
    <property type="match status" value="1"/>
</dbReference>
<dbReference type="InterPro" id="IPR006674">
    <property type="entry name" value="HD_domain"/>
</dbReference>
<feature type="compositionally biased region" description="Polar residues" evidence="2">
    <location>
        <begin position="1087"/>
        <end position="1131"/>
    </location>
</feature>
<dbReference type="Gene3D" id="3.30.70.2760">
    <property type="match status" value="1"/>
</dbReference>
<dbReference type="AlphaFoldDB" id="A0A8H7LYL8"/>
<dbReference type="GO" id="GO:0006203">
    <property type="term" value="P:dGTP catabolic process"/>
    <property type="evidence" value="ECO:0007669"/>
    <property type="project" value="TreeGrafter"/>
</dbReference>
<feature type="transmembrane region" description="Helical" evidence="3">
    <location>
        <begin position="346"/>
        <end position="375"/>
    </location>
</feature>
<comment type="subcellular location">
    <subcellularLocation>
        <location evidence="1">Membrane</location>
        <topology evidence="1">Multi-pass membrane protein</topology>
    </subcellularLocation>
</comment>
<keyword evidence="3" id="KW-0472">Membrane</keyword>
<dbReference type="InterPro" id="IPR036259">
    <property type="entry name" value="MFS_trans_sf"/>
</dbReference>
<organism evidence="5 6">
    <name type="scientific">Rhizoctonia solani</name>
    <dbReference type="NCBI Taxonomy" id="456999"/>
    <lineage>
        <taxon>Eukaryota</taxon>
        <taxon>Fungi</taxon>
        <taxon>Dikarya</taxon>
        <taxon>Basidiomycota</taxon>
        <taxon>Agaricomycotina</taxon>
        <taxon>Agaricomycetes</taxon>
        <taxon>Cantharellales</taxon>
        <taxon>Ceratobasidiaceae</taxon>
        <taxon>Rhizoctonia</taxon>
    </lineage>
</organism>
<dbReference type="InterPro" id="IPR011701">
    <property type="entry name" value="MFS"/>
</dbReference>
<dbReference type="OrthoDB" id="9991235at2759"/>
<feature type="transmembrane region" description="Helical" evidence="3">
    <location>
        <begin position="82"/>
        <end position="106"/>
    </location>
</feature>
<dbReference type="GO" id="GO:0005634">
    <property type="term" value="C:nucleus"/>
    <property type="evidence" value="ECO:0007669"/>
    <property type="project" value="TreeGrafter"/>
</dbReference>
<evidence type="ECO:0000259" key="4">
    <source>
        <dbReference type="SMART" id="SM00471"/>
    </source>
</evidence>
<comment type="caution">
    <text evidence="5">The sequence shown here is derived from an EMBL/GenBank/DDBJ whole genome shotgun (WGS) entry which is preliminary data.</text>
</comment>
<dbReference type="Proteomes" id="UP000602905">
    <property type="component" value="Unassembled WGS sequence"/>
</dbReference>
<dbReference type="GO" id="GO:0016020">
    <property type="term" value="C:membrane"/>
    <property type="evidence" value="ECO:0007669"/>
    <property type="project" value="UniProtKB-SubCell"/>
</dbReference>
<proteinExistence type="predicted"/>
<protein>
    <submittedName>
        <fullName evidence="5">MFS general substrate transporter</fullName>
    </submittedName>
</protein>
<feature type="transmembrane region" description="Helical" evidence="3">
    <location>
        <begin position="395"/>
        <end position="413"/>
    </location>
</feature>
<feature type="region of interest" description="Disordered" evidence="2">
    <location>
        <begin position="1087"/>
        <end position="1167"/>
    </location>
</feature>
<dbReference type="SUPFAM" id="SSF109604">
    <property type="entry name" value="HD-domain/PDEase-like"/>
    <property type="match status" value="1"/>
</dbReference>
<dbReference type="Gene3D" id="1.20.1250.20">
    <property type="entry name" value="MFS general substrate transporter like domains"/>
    <property type="match status" value="1"/>
</dbReference>
<feature type="non-terminal residue" evidence="5">
    <location>
        <position position="1"/>
    </location>
</feature>
<gene>
    <name evidence="5" type="ORF">RHS03_02889</name>
</gene>
<dbReference type="SUPFAM" id="SSF103473">
    <property type="entry name" value="MFS general substrate transporter"/>
    <property type="match status" value="1"/>
</dbReference>
<sequence>MSEHQLVSKSRRNLIVLFGSILVALGSGTNYVYSAYAPQLGAKLHLTHTQVNIVGIAGNLGVYCSGPFWGKFIDARGPRIPLLVAFILLSFGYGGIRAFYTGAIALPESSAAQFNRSVAALFVLSFCTGSAGNAGITSAMNSAAKSFPDRMRASVTGMVASGFGLSAFFFSTTAHVLFPGDTGALLLTLALGSSFAMLIGFFIVHPVPHTSQHDLYQALPASESQLSVADQLDTFSPVEATYEQDAIAHVRGTSRARDEARRSRSLVREDMPFLSEGASSYRGRSRNATRLALDIPAWSQSGSQDQDRRRSVSMHRDFIDATSNLREPSNDDANIHGLALFKTVDFWVVFGVLSLLAGTGLMYINNVGLIVQVLLAAGNPNWDRTDGGERQAAQVSIISIANAAGRLLIGLGADHGKNKYDAPRSYFLVITAIVAIASQVTLMYAEVPDHLWMSSGLLGLAYGATFGLCPVLTIEWFGISHFSGNWGFVSLAPVLSGNLFNLMFGRNLDNRATEPQPATTPSAGMLVRGLPSSKELLCYDGNACYTDSIRVSLFACFCALAISMFAAWRDKRRQKLEHSKAGLLWTVEEESSSDSQPMAQYPSPLTEPENELPSSQASSTLEGYPRVYKDPVHDYVELPAGLSCIVDTPQFQRLRELKQLGSAYYVFPGAAHNRFEHCLGVAHLARKMIEGLRTRQPELGIDDRDVKCVTIAGLCHDLGKEQMCQFVFSTDLIVGHGPFSHVWDNKFIHAVSPGTNWTHEMGSEMMFDAICNDYDVDLTTDEQNFIKDLIRGRPSLSSGRVPPEKPFLFEIVANNRNGIDVDKFDYIQRDTHAVGNKMNDVTSRLIRSARVIDNEICYADKDWYMVSQLFESRFALHKMIYNHKSCKSIELMIVDALVLADPFMHLADKIHSAEEYLHLNDSVLLEIERSQTPRIRTRQLYKQVDVYMFAVEHRSTLKSLTPERAAEVAKTIVMPEGEDAELAAEDVAIDMTLLHLGMKDKRPVDLVKFYGKPSSRAAPENASHVFSQSSQELCLRIFTRNPEKFGIVQTACREVLKQLFPPESDQMAETPSTPKTSSMKILEGVSGTISRSSPQKTSHARSVSTPFAHNPFTTVPPNYRESGSPQLQGTLTGKRYRGSQQNTPDIPDPKRIRPLPLTNQSSPTRGR</sequence>
<feature type="transmembrane region" description="Helical" evidence="3">
    <location>
        <begin position="451"/>
        <end position="474"/>
    </location>
</feature>